<gene>
    <name evidence="2" type="ORF">CASFOL_000510</name>
</gene>
<organism evidence="2 3">
    <name type="scientific">Castilleja foliolosa</name>
    <dbReference type="NCBI Taxonomy" id="1961234"/>
    <lineage>
        <taxon>Eukaryota</taxon>
        <taxon>Viridiplantae</taxon>
        <taxon>Streptophyta</taxon>
        <taxon>Embryophyta</taxon>
        <taxon>Tracheophyta</taxon>
        <taxon>Spermatophyta</taxon>
        <taxon>Magnoliopsida</taxon>
        <taxon>eudicotyledons</taxon>
        <taxon>Gunneridae</taxon>
        <taxon>Pentapetalae</taxon>
        <taxon>asterids</taxon>
        <taxon>lamiids</taxon>
        <taxon>Lamiales</taxon>
        <taxon>Orobanchaceae</taxon>
        <taxon>Pedicularideae</taxon>
        <taxon>Castillejinae</taxon>
        <taxon>Castilleja</taxon>
    </lineage>
</organism>
<reference evidence="3" key="1">
    <citation type="journal article" date="2024" name="IScience">
        <title>Strigolactones Initiate the Formation of Haustorium-like Structures in Castilleja.</title>
        <authorList>
            <person name="Buerger M."/>
            <person name="Peterson D."/>
            <person name="Chory J."/>
        </authorList>
    </citation>
    <scope>NUCLEOTIDE SEQUENCE [LARGE SCALE GENOMIC DNA]</scope>
</reference>
<feature type="compositionally biased region" description="Basic and acidic residues" evidence="1">
    <location>
        <begin position="203"/>
        <end position="212"/>
    </location>
</feature>
<sequence length="429" mass="49121">MHELYTTVSISSDGTIECRFGGKWCKFTKFDIIDAFGFYASEGEKEGGRPDGNGVYNDPDEEYDEKKFWDGIKCKDIRETQGFPLTAVQVNVVYLAYRYLAKSVFGKEGIAKIPKDDIYLLWKILQWRSRDLEDYPELRGFRPINLYPYILATIKNTTYIKVAKSSKLSLGAMITVFALRKGWTPGVNDKKIEPRMLPLGDRLFRTPLHPEGKPVPITLLRDRNDDEDADLKRKAPNVPPAPMLLETVPQPDRPQPNRSPPQLDRPSPPPYRSPLQANRPSPNRSPSHPIRSSPIDQPESPALPAFPAPLVFEAPPARRARARKDRSRPGKQVPPSPPHVARVSFDGPTRKEFEAMKSDMRANHRAMMEGQAVIHRYIEEDRSWKKENRELMNLLLDRNGFVEDLHFDEEAMERAHAERVARDHIPREP</sequence>
<keyword evidence="3" id="KW-1185">Reference proteome</keyword>
<dbReference type="Proteomes" id="UP001632038">
    <property type="component" value="Unassembled WGS sequence"/>
</dbReference>
<feature type="region of interest" description="Disordered" evidence="1">
    <location>
        <begin position="203"/>
        <end position="341"/>
    </location>
</feature>
<dbReference type="AlphaFoldDB" id="A0ABD3EPG3"/>
<proteinExistence type="predicted"/>
<comment type="caution">
    <text evidence="2">The sequence shown here is derived from an EMBL/GenBank/DDBJ whole genome shotgun (WGS) entry which is preliminary data.</text>
</comment>
<accession>A0ABD3EPG3</accession>
<dbReference type="EMBL" id="JAVIJP010000001">
    <property type="protein sequence ID" value="KAL3656114.1"/>
    <property type="molecule type" value="Genomic_DNA"/>
</dbReference>
<evidence type="ECO:0000313" key="3">
    <source>
        <dbReference type="Proteomes" id="UP001632038"/>
    </source>
</evidence>
<feature type="compositionally biased region" description="Low complexity" evidence="1">
    <location>
        <begin position="278"/>
        <end position="317"/>
    </location>
</feature>
<name>A0ABD3EPG3_9LAMI</name>
<protein>
    <submittedName>
        <fullName evidence="2">Uncharacterized protein</fullName>
    </submittedName>
</protein>
<evidence type="ECO:0000256" key="1">
    <source>
        <dbReference type="SAM" id="MobiDB-lite"/>
    </source>
</evidence>
<evidence type="ECO:0000313" key="2">
    <source>
        <dbReference type="EMBL" id="KAL3656114.1"/>
    </source>
</evidence>